<organism evidence="2">
    <name type="scientific">marine sediment metagenome</name>
    <dbReference type="NCBI Taxonomy" id="412755"/>
    <lineage>
        <taxon>unclassified sequences</taxon>
        <taxon>metagenomes</taxon>
        <taxon>ecological metagenomes</taxon>
    </lineage>
</organism>
<dbReference type="InterPro" id="IPR018357">
    <property type="entry name" value="Hexapep_transf_CS"/>
</dbReference>
<accession>A0A0F8W4J8</accession>
<evidence type="ECO:0000256" key="1">
    <source>
        <dbReference type="ARBA" id="ARBA00022679"/>
    </source>
</evidence>
<dbReference type="GO" id="GO:0008870">
    <property type="term" value="F:galactoside O-acetyltransferase activity"/>
    <property type="evidence" value="ECO:0007669"/>
    <property type="project" value="TreeGrafter"/>
</dbReference>
<dbReference type="InterPro" id="IPR001451">
    <property type="entry name" value="Hexapep"/>
</dbReference>
<protein>
    <recommendedName>
        <fullName evidence="3">Maltose/galactoside acetyltransferase domain-containing protein</fullName>
    </recommendedName>
</protein>
<proteinExistence type="predicted"/>
<dbReference type="AlphaFoldDB" id="A0A0F8W4J8"/>
<dbReference type="PANTHER" id="PTHR43017">
    <property type="entry name" value="GALACTOSIDE O-ACETYLTRANSFERASE"/>
    <property type="match status" value="1"/>
</dbReference>
<dbReference type="SUPFAM" id="SSF51161">
    <property type="entry name" value="Trimeric LpxA-like enzymes"/>
    <property type="match status" value="1"/>
</dbReference>
<comment type="caution">
    <text evidence="2">The sequence shown here is derived from an EMBL/GenBank/DDBJ whole genome shotgun (WGS) entry which is preliminary data.</text>
</comment>
<name>A0A0F8W4J8_9ZZZZ</name>
<evidence type="ECO:0000313" key="2">
    <source>
        <dbReference type="EMBL" id="KKK43075.1"/>
    </source>
</evidence>
<dbReference type="Pfam" id="PF00132">
    <property type="entry name" value="Hexapep"/>
    <property type="match status" value="1"/>
</dbReference>
<gene>
    <name evidence="2" type="ORF">LCGC14_3169000</name>
</gene>
<dbReference type="PROSITE" id="PS00101">
    <property type="entry name" value="HEXAPEP_TRANSFERASES"/>
    <property type="match status" value="1"/>
</dbReference>
<keyword evidence="1" id="KW-0808">Transferase</keyword>
<dbReference type="Gene3D" id="2.160.10.10">
    <property type="entry name" value="Hexapeptide repeat proteins"/>
    <property type="match status" value="1"/>
</dbReference>
<reference evidence="2" key="1">
    <citation type="journal article" date="2015" name="Nature">
        <title>Complex archaea that bridge the gap between prokaryotes and eukaryotes.</title>
        <authorList>
            <person name="Spang A."/>
            <person name="Saw J.H."/>
            <person name="Jorgensen S.L."/>
            <person name="Zaremba-Niedzwiedzka K."/>
            <person name="Martijn J."/>
            <person name="Lind A.E."/>
            <person name="van Eijk R."/>
            <person name="Schleper C."/>
            <person name="Guy L."/>
            <person name="Ettema T.J."/>
        </authorList>
    </citation>
    <scope>NUCLEOTIDE SEQUENCE</scope>
</reference>
<dbReference type="PANTHER" id="PTHR43017:SF1">
    <property type="entry name" value="ACETYLTRANSFERASE YJL218W-RELATED"/>
    <property type="match status" value="1"/>
</dbReference>
<dbReference type="InterPro" id="IPR011004">
    <property type="entry name" value="Trimer_LpxA-like_sf"/>
</dbReference>
<dbReference type="InterPro" id="IPR039369">
    <property type="entry name" value="LacA-like"/>
</dbReference>
<evidence type="ECO:0008006" key="3">
    <source>
        <dbReference type="Google" id="ProtNLM"/>
    </source>
</evidence>
<sequence length="100" mass="10655">MGDNSGLGAYCMVHTANHVFDTEKVSMTSWEKKPVTIGKDCWIGMGVCILPGVTIGDRVIIGAGSVVVKDIPSDVIAVGNPCRPMKTRSGEKIKPDNPQK</sequence>
<dbReference type="EMBL" id="LAZR01070278">
    <property type="protein sequence ID" value="KKK43075.1"/>
    <property type="molecule type" value="Genomic_DNA"/>
</dbReference>